<accession>A0A8K1CDD3</accession>
<reference evidence="2" key="1">
    <citation type="submission" date="2019-03" db="EMBL/GenBank/DDBJ databases">
        <title>Long read genome sequence of the mycoparasitic Pythium oligandrum ATCC 38472 isolated from sugarbeet rhizosphere.</title>
        <authorList>
            <person name="Gaulin E."/>
        </authorList>
    </citation>
    <scope>NUCLEOTIDE SEQUENCE</scope>
    <source>
        <strain evidence="2">ATCC 38472_TT</strain>
    </source>
</reference>
<dbReference type="PANTHER" id="PTHR11695:SF294">
    <property type="entry name" value="RETICULON-4-INTERACTING PROTEIN 1, MITOCHONDRIAL"/>
    <property type="match status" value="1"/>
</dbReference>
<dbReference type="AlphaFoldDB" id="A0A8K1CDD3"/>
<evidence type="ECO:0000313" key="2">
    <source>
        <dbReference type="EMBL" id="TMW61192.1"/>
    </source>
</evidence>
<dbReference type="CDD" id="cd08267">
    <property type="entry name" value="MDR1"/>
    <property type="match status" value="1"/>
</dbReference>
<dbReference type="SUPFAM" id="SSF50129">
    <property type="entry name" value="GroES-like"/>
    <property type="match status" value="1"/>
</dbReference>
<dbReference type="InterPro" id="IPR050700">
    <property type="entry name" value="YIM1/Zinc_Alcohol_DH_Fams"/>
</dbReference>
<comment type="caution">
    <text evidence="2">The sequence shown here is derived from an EMBL/GenBank/DDBJ whole genome shotgun (WGS) entry which is preliminary data.</text>
</comment>
<dbReference type="GO" id="GO:0016491">
    <property type="term" value="F:oxidoreductase activity"/>
    <property type="evidence" value="ECO:0007669"/>
    <property type="project" value="InterPro"/>
</dbReference>
<dbReference type="Pfam" id="PF13602">
    <property type="entry name" value="ADH_zinc_N_2"/>
    <property type="match status" value="1"/>
</dbReference>
<dbReference type="OrthoDB" id="201656at2759"/>
<dbReference type="EMBL" id="SPLM01000077">
    <property type="protein sequence ID" value="TMW61192.1"/>
    <property type="molecule type" value="Genomic_DNA"/>
</dbReference>
<feature type="domain" description="Enoyl reductase (ER)" evidence="1">
    <location>
        <begin position="19"/>
        <end position="324"/>
    </location>
</feature>
<protein>
    <recommendedName>
        <fullName evidence="1">Enoyl reductase (ER) domain-containing protein</fullName>
    </recommendedName>
</protein>
<dbReference type="Pfam" id="PF08240">
    <property type="entry name" value="ADH_N"/>
    <property type="match status" value="1"/>
</dbReference>
<dbReference type="InterPro" id="IPR011032">
    <property type="entry name" value="GroES-like_sf"/>
</dbReference>
<proteinExistence type="predicted"/>
<dbReference type="InterPro" id="IPR020843">
    <property type="entry name" value="ER"/>
</dbReference>
<dbReference type="InterPro" id="IPR013154">
    <property type="entry name" value="ADH-like_N"/>
</dbReference>
<organism evidence="2 3">
    <name type="scientific">Pythium oligandrum</name>
    <name type="common">Mycoparasitic fungus</name>
    <dbReference type="NCBI Taxonomy" id="41045"/>
    <lineage>
        <taxon>Eukaryota</taxon>
        <taxon>Sar</taxon>
        <taxon>Stramenopiles</taxon>
        <taxon>Oomycota</taxon>
        <taxon>Peronosporomycetes</taxon>
        <taxon>Pythiales</taxon>
        <taxon>Pythiaceae</taxon>
        <taxon>Pythium</taxon>
    </lineage>
</organism>
<dbReference type="SMART" id="SM00829">
    <property type="entry name" value="PKS_ER"/>
    <property type="match status" value="1"/>
</dbReference>
<dbReference type="InterPro" id="IPR036291">
    <property type="entry name" value="NAD(P)-bd_dom_sf"/>
</dbReference>
<keyword evidence="3" id="KW-1185">Reference proteome</keyword>
<sequence length="329" mass="35437">MASSIPSTFRGYVAERFGNPLDEIKLVSTLTHAPLQPSAVRIRVHSAAMNPADYKLVQMGDVFQLPSPSPDKPMRLGIDVAGTVVDVGSAVTDLKVGDQVYGMPTFEHIGTFAEYVDIAAEHVSLKPKNMTFQQAAGVPGVGITSYQALVTEGLLKPGHRVLVLGGSSSTGIAGVQIAKALGASFVAATTSTRNLEYVKQFGVDQAIDYTCEKWWDVLESHSIDLIYDCGVEPTAWDDGAQRVLKKETGYFVTIDMPITPSESPIGATYVAFGAKPRHADYLVLTELIETGKLTIPIEKVFAFEELLDAVKHQTTGRARGKLIIDVISP</sequence>
<dbReference type="Proteomes" id="UP000794436">
    <property type="component" value="Unassembled WGS sequence"/>
</dbReference>
<gene>
    <name evidence="2" type="ORF">Poli38472_013655</name>
</gene>
<evidence type="ECO:0000259" key="1">
    <source>
        <dbReference type="SMART" id="SM00829"/>
    </source>
</evidence>
<dbReference type="Gene3D" id="3.40.50.720">
    <property type="entry name" value="NAD(P)-binding Rossmann-like Domain"/>
    <property type="match status" value="1"/>
</dbReference>
<name>A0A8K1CDD3_PYTOL</name>
<dbReference type="PANTHER" id="PTHR11695">
    <property type="entry name" value="ALCOHOL DEHYDROGENASE RELATED"/>
    <property type="match status" value="1"/>
</dbReference>
<dbReference type="Gene3D" id="3.90.180.10">
    <property type="entry name" value="Medium-chain alcohol dehydrogenases, catalytic domain"/>
    <property type="match status" value="1"/>
</dbReference>
<evidence type="ECO:0000313" key="3">
    <source>
        <dbReference type="Proteomes" id="UP000794436"/>
    </source>
</evidence>
<dbReference type="SUPFAM" id="SSF51735">
    <property type="entry name" value="NAD(P)-binding Rossmann-fold domains"/>
    <property type="match status" value="1"/>
</dbReference>